<dbReference type="PANTHER" id="PTHR10027">
    <property type="entry name" value="CALCIUM-ACTIVATED POTASSIUM CHANNEL ALPHA CHAIN"/>
    <property type="match status" value="1"/>
</dbReference>
<evidence type="ECO:0000313" key="15">
    <source>
        <dbReference type="Proteomes" id="UP001224428"/>
    </source>
</evidence>
<dbReference type="RefSeq" id="WP_283827165.1">
    <property type="nucleotide sequence ID" value="NZ_JASDDP010000010.1"/>
</dbReference>
<keyword evidence="5" id="KW-0631">Potassium channel</keyword>
<evidence type="ECO:0000256" key="12">
    <source>
        <dbReference type="SAM" id="Phobius"/>
    </source>
</evidence>
<protein>
    <submittedName>
        <fullName evidence="14">Ion transporter</fullName>
    </submittedName>
</protein>
<comment type="caution">
    <text evidence="14">The sequence shown here is derived from an EMBL/GenBank/DDBJ whole genome shotgun (WGS) entry which is preliminary data.</text>
</comment>
<dbReference type="GO" id="GO:0016020">
    <property type="term" value="C:membrane"/>
    <property type="evidence" value="ECO:0007669"/>
    <property type="project" value="UniProtKB-SubCell"/>
</dbReference>
<dbReference type="PRINTS" id="PR00169">
    <property type="entry name" value="KCHANNEL"/>
</dbReference>
<evidence type="ECO:0000259" key="13">
    <source>
        <dbReference type="Pfam" id="PF00520"/>
    </source>
</evidence>
<comment type="subcellular location">
    <subcellularLocation>
        <location evidence="1">Membrane</location>
        <topology evidence="1">Multi-pass membrane protein</topology>
    </subcellularLocation>
</comment>
<dbReference type="AlphaFoldDB" id="A0AAJ1PRW6"/>
<feature type="transmembrane region" description="Helical" evidence="12">
    <location>
        <begin position="362"/>
        <end position="387"/>
    </location>
</feature>
<keyword evidence="10" id="KW-0407">Ion channel</keyword>
<accession>A0AAJ1PRW6</accession>
<keyword evidence="9 12" id="KW-0472">Membrane</keyword>
<evidence type="ECO:0000256" key="11">
    <source>
        <dbReference type="SAM" id="MobiDB-lite"/>
    </source>
</evidence>
<evidence type="ECO:0000256" key="8">
    <source>
        <dbReference type="ARBA" id="ARBA00023065"/>
    </source>
</evidence>
<dbReference type="SUPFAM" id="SSF81324">
    <property type="entry name" value="Voltage-gated potassium channels"/>
    <property type="match status" value="1"/>
</dbReference>
<feature type="domain" description="Ion transport" evidence="13">
    <location>
        <begin position="125"/>
        <end position="389"/>
    </location>
</feature>
<keyword evidence="8" id="KW-0406">Ion transport</keyword>
<keyword evidence="6" id="KW-0630">Potassium</keyword>
<feature type="transmembrane region" description="Helical" evidence="12">
    <location>
        <begin position="270"/>
        <end position="289"/>
    </location>
</feature>
<evidence type="ECO:0000256" key="9">
    <source>
        <dbReference type="ARBA" id="ARBA00023136"/>
    </source>
</evidence>
<keyword evidence="2" id="KW-0813">Transport</keyword>
<feature type="region of interest" description="Disordered" evidence="11">
    <location>
        <begin position="1"/>
        <end position="22"/>
    </location>
</feature>
<feature type="transmembrane region" description="Helical" evidence="12">
    <location>
        <begin position="243"/>
        <end position="263"/>
    </location>
</feature>
<evidence type="ECO:0000256" key="7">
    <source>
        <dbReference type="ARBA" id="ARBA00022989"/>
    </source>
</evidence>
<organism evidence="14 15">
    <name type="scientific">Mycoplasma phocimorsus</name>
    <dbReference type="NCBI Taxonomy" id="3045839"/>
    <lineage>
        <taxon>Bacteria</taxon>
        <taxon>Bacillati</taxon>
        <taxon>Mycoplasmatota</taxon>
        <taxon>Mollicutes</taxon>
        <taxon>Mycoplasmataceae</taxon>
        <taxon>Mycoplasma</taxon>
    </lineage>
</organism>
<evidence type="ECO:0000256" key="10">
    <source>
        <dbReference type="ARBA" id="ARBA00023303"/>
    </source>
</evidence>
<feature type="transmembrane region" description="Helical" evidence="12">
    <location>
        <begin position="155"/>
        <end position="182"/>
    </location>
</feature>
<dbReference type="EMBL" id="JASDDP010000010">
    <property type="protein sequence ID" value="MDJ1645648.1"/>
    <property type="molecule type" value="Genomic_DNA"/>
</dbReference>
<keyword evidence="4 12" id="KW-0812">Transmembrane</keyword>
<dbReference type="InterPro" id="IPR005821">
    <property type="entry name" value="Ion_trans_dom"/>
</dbReference>
<keyword evidence="7 12" id="KW-1133">Transmembrane helix</keyword>
<dbReference type="PANTHER" id="PTHR10027:SF10">
    <property type="entry name" value="SLOWPOKE 2, ISOFORM D"/>
    <property type="match status" value="1"/>
</dbReference>
<evidence type="ECO:0000256" key="1">
    <source>
        <dbReference type="ARBA" id="ARBA00004141"/>
    </source>
</evidence>
<dbReference type="Proteomes" id="UP001224428">
    <property type="component" value="Unassembled WGS sequence"/>
</dbReference>
<evidence type="ECO:0000256" key="5">
    <source>
        <dbReference type="ARBA" id="ARBA00022826"/>
    </source>
</evidence>
<dbReference type="InterPro" id="IPR047871">
    <property type="entry name" value="K_chnl_Slo-like"/>
</dbReference>
<evidence type="ECO:0000256" key="2">
    <source>
        <dbReference type="ARBA" id="ARBA00022448"/>
    </source>
</evidence>
<gene>
    <name evidence="14" type="ORF">QLQ80_00895</name>
</gene>
<dbReference type="GO" id="GO:0005267">
    <property type="term" value="F:potassium channel activity"/>
    <property type="evidence" value="ECO:0007669"/>
    <property type="project" value="UniProtKB-KW"/>
</dbReference>
<feature type="transmembrane region" description="Helical" evidence="12">
    <location>
        <begin position="114"/>
        <end position="135"/>
    </location>
</feature>
<keyword evidence="3" id="KW-0633">Potassium transport</keyword>
<evidence type="ECO:0000256" key="4">
    <source>
        <dbReference type="ARBA" id="ARBA00022692"/>
    </source>
</evidence>
<evidence type="ECO:0000313" key="14">
    <source>
        <dbReference type="EMBL" id="MDJ1645648.1"/>
    </source>
</evidence>
<keyword evidence="15" id="KW-1185">Reference proteome</keyword>
<name>A0AAJ1PRW6_9MOLU</name>
<reference evidence="14" key="1">
    <citation type="submission" date="2023-05" db="EMBL/GenBank/DDBJ databases">
        <title>Mycoplasma phocimorsus sp. nov., isolated from Scandinavian patients with seal finger or septic arthritis after contact with seals.</title>
        <authorList>
            <person name="Skafte-Holm A."/>
            <person name="Pedersen T.R."/>
            <person name="Froelund M."/>
            <person name="Stegger M."/>
            <person name="Qvortrup K."/>
            <person name="Michaels D.L."/>
            <person name="Brown D.R."/>
            <person name="Jensen J.S."/>
        </authorList>
    </citation>
    <scope>NUCLEOTIDE SEQUENCE</scope>
    <source>
        <strain evidence="14">M5725</strain>
    </source>
</reference>
<evidence type="ECO:0000256" key="6">
    <source>
        <dbReference type="ARBA" id="ARBA00022958"/>
    </source>
</evidence>
<evidence type="ECO:0000256" key="3">
    <source>
        <dbReference type="ARBA" id="ARBA00022538"/>
    </source>
</evidence>
<sequence>MNKDNNKNTSKRKKIETNNTVLNETLKKVLPTSSNPKVNKKRNLQTKIQDIVNLEKTKQENIEINKKSTKEKSQKNDNFSFAKIEKVRDKDLAYNIFEYVVNPSQKTTKIQSSYVPLAIILKFVYVLGIIVPYFLSLSVLLFGTIFKDEQGNPSLWVKAMSLAISTIIFFIAMLDYIMIYIYKVRSSKRKVLSAFLFPFSFKGFLLFLIIFSTIATPISIFGIGAQSNLEWLRHIKYLSYLRVIRVILLLSFFTPFKVLYTVIDKEKKTLFYIFLFIIFVIISFSIIFYDVEPLKFNYTTSDVMVVEKEIDGELVKKVVEASTGIEATPADFPFWNAIYFTTVTMTSIGYGDITLVSVAGRISVIILSLMGIAIFAIPSGIIAGGFVSELKQLIDARKEIKDQNKEQ</sequence>
<dbReference type="Pfam" id="PF00520">
    <property type="entry name" value="Ion_trans"/>
    <property type="match status" value="1"/>
</dbReference>
<proteinExistence type="predicted"/>
<dbReference type="Gene3D" id="1.10.287.70">
    <property type="match status" value="1"/>
</dbReference>
<feature type="transmembrane region" description="Helical" evidence="12">
    <location>
        <begin position="203"/>
        <end position="223"/>
    </location>
</feature>